<dbReference type="EMBL" id="JABXXO010000013">
    <property type="protein sequence ID" value="KAF7761374.1"/>
    <property type="molecule type" value="Genomic_DNA"/>
</dbReference>
<sequence length="444" mass="49096">MASWYSLPTELKLAIIAQLAPLDVDALAKTSQASYHACVPARFRAIKLNDFHALLRFLENVPRSYCSSIETLELATHDEDLFAPTHITLRERSDAVVALLSACSRLSSLVLRVSGSLDSTVISPFPHLLNLKNLSISNVSAEDSSPLSERLVVAIAASCHTLQELSLDRVTRSELHAPDLQGVPYIPLVRGDENVPDHPLLGSDLRLPSLLRLSTLRKLTIRDTHLGDEHWSTTPVACRLQVLDLGSYYHENEDFNQSCTERIMSAVGPTVDTFSLNTAVCNDRLFAKPSETPLQKLRKLHITPFFPVDSVVETISNLAGSPIETLSMQCYEDDVVDVCNALEEFLTVKLERGSEFYNKLNRINVSVTAAGYPATEEEVDERKIAAKKLQDFCRQLRLAGDVESYGVPQRPVSSSRRASMSFAVEVATTTSVRPVGKARSMTLY</sequence>
<evidence type="ECO:0000313" key="2">
    <source>
        <dbReference type="Proteomes" id="UP000629468"/>
    </source>
</evidence>
<name>A0A8H7C4F3_AGABI</name>
<evidence type="ECO:0008006" key="3">
    <source>
        <dbReference type="Google" id="ProtNLM"/>
    </source>
</evidence>
<organism evidence="1 2">
    <name type="scientific">Agaricus bisporus var. burnettii</name>
    <dbReference type="NCBI Taxonomy" id="192524"/>
    <lineage>
        <taxon>Eukaryota</taxon>
        <taxon>Fungi</taxon>
        <taxon>Dikarya</taxon>
        <taxon>Basidiomycota</taxon>
        <taxon>Agaricomycotina</taxon>
        <taxon>Agaricomycetes</taxon>
        <taxon>Agaricomycetidae</taxon>
        <taxon>Agaricales</taxon>
        <taxon>Agaricineae</taxon>
        <taxon>Agaricaceae</taxon>
        <taxon>Agaricus</taxon>
    </lineage>
</organism>
<evidence type="ECO:0000313" key="1">
    <source>
        <dbReference type="EMBL" id="KAF7761374.1"/>
    </source>
</evidence>
<dbReference type="AlphaFoldDB" id="A0A8H7C4F3"/>
<dbReference type="SUPFAM" id="SSF52047">
    <property type="entry name" value="RNI-like"/>
    <property type="match status" value="1"/>
</dbReference>
<dbReference type="Proteomes" id="UP000629468">
    <property type="component" value="Unassembled WGS sequence"/>
</dbReference>
<gene>
    <name evidence="1" type="ORF">Agabi119p4_9366</name>
</gene>
<dbReference type="InterPro" id="IPR032675">
    <property type="entry name" value="LRR_dom_sf"/>
</dbReference>
<comment type="caution">
    <text evidence="1">The sequence shown here is derived from an EMBL/GenBank/DDBJ whole genome shotgun (WGS) entry which is preliminary data.</text>
</comment>
<protein>
    <recommendedName>
        <fullName evidence="3">F-box domain-containing protein</fullName>
    </recommendedName>
</protein>
<dbReference type="Gene3D" id="3.80.10.10">
    <property type="entry name" value="Ribonuclease Inhibitor"/>
    <property type="match status" value="1"/>
</dbReference>
<proteinExistence type="predicted"/>
<reference evidence="1 2" key="1">
    <citation type="journal article" name="Sci. Rep.">
        <title>Telomere-to-telomere assembled and centromere annotated genomes of the two main subspecies of the button mushroom Agaricus bisporus reveal especially polymorphic chromosome ends.</title>
        <authorList>
            <person name="Sonnenberg A.S.M."/>
            <person name="Sedaghat-Telgerd N."/>
            <person name="Lavrijssen B."/>
            <person name="Ohm R.A."/>
            <person name="Hendrickx P.M."/>
            <person name="Scholtmeijer K."/>
            <person name="Baars J.J.P."/>
            <person name="van Peer A."/>
        </authorList>
    </citation>
    <scope>NUCLEOTIDE SEQUENCE [LARGE SCALE GENOMIC DNA]</scope>
    <source>
        <strain evidence="1 2">H119_p4</strain>
    </source>
</reference>
<accession>A0A8H7C4F3</accession>